<comment type="caution">
    <text evidence="1">The sequence shown here is derived from an EMBL/GenBank/DDBJ whole genome shotgun (WGS) entry which is preliminary data.</text>
</comment>
<reference evidence="1" key="1">
    <citation type="submission" date="2018-05" db="EMBL/GenBank/DDBJ databases">
        <title>Draft genome of Mucuna pruriens seed.</title>
        <authorList>
            <person name="Nnadi N.E."/>
            <person name="Vos R."/>
            <person name="Hasami M.H."/>
            <person name="Devisetty U.K."/>
            <person name="Aguiy J.C."/>
        </authorList>
    </citation>
    <scope>NUCLEOTIDE SEQUENCE [LARGE SCALE GENOMIC DNA]</scope>
    <source>
        <strain evidence="1">JCA_2017</strain>
    </source>
</reference>
<sequence>IACLYSDSPSLQRPSALSRDQAGLSLPRSSRLSLWREQLGQCRELKTTKRIHYHQAEVFNREIKKLLQKMANPSWNDWSRLLEDALWAHKTAYRTSLGMSPYRIIFGKACHLQRTRGAVLGSIRKLPNLQEKVGQKVHLFHSRLKLIVGKLRFRWDGPFVIIDIFPYGVVGLRDKANNWNFKVNGHEIKPFHDGPTPMVGEVESISLMEPALPKDTP</sequence>
<protein>
    <recommendedName>
        <fullName evidence="3">Integrase catalytic domain-containing protein</fullName>
    </recommendedName>
</protein>
<evidence type="ECO:0000313" key="1">
    <source>
        <dbReference type="EMBL" id="RDY02436.1"/>
    </source>
</evidence>
<evidence type="ECO:0000313" key="2">
    <source>
        <dbReference type="Proteomes" id="UP000257109"/>
    </source>
</evidence>
<dbReference type="InterPro" id="IPR036397">
    <property type="entry name" value="RNaseH_sf"/>
</dbReference>
<feature type="non-terminal residue" evidence="1">
    <location>
        <position position="1"/>
    </location>
</feature>
<dbReference type="Gene3D" id="3.30.420.10">
    <property type="entry name" value="Ribonuclease H-like superfamily/Ribonuclease H"/>
    <property type="match status" value="1"/>
</dbReference>
<keyword evidence="2" id="KW-1185">Reference proteome</keyword>
<dbReference type="Proteomes" id="UP000257109">
    <property type="component" value="Unassembled WGS sequence"/>
</dbReference>
<dbReference type="InterPro" id="IPR012337">
    <property type="entry name" value="RNaseH-like_sf"/>
</dbReference>
<dbReference type="AlphaFoldDB" id="A0A371HI27"/>
<organism evidence="1 2">
    <name type="scientific">Mucuna pruriens</name>
    <name type="common">Velvet bean</name>
    <name type="synonym">Dolichos pruriens</name>
    <dbReference type="NCBI Taxonomy" id="157652"/>
    <lineage>
        <taxon>Eukaryota</taxon>
        <taxon>Viridiplantae</taxon>
        <taxon>Streptophyta</taxon>
        <taxon>Embryophyta</taxon>
        <taxon>Tracheophyta</taxon>
        <taxon>Spermatophyta</taxon>
        <taxon>Magnoliopsida</taxon>
        <taxon>eudicotyledons</taxon>
        <taxon>Gunneridae</taxon>
        <taxon>Pentapetalae</taxon>
        <taxon>rosids</taxon>
        <taxon>fabids</taxon>
        <taxon>Fabales</taxon>
        <taxon>Fabaceae</taxon>
        <taxon>Papilionoideae</taxon>
        <taxon>50 kb inversion clade</taxon>
        <taxon>NPAAA clade</taxon>
        <taxon>indigoferoid/millettioid clade</taxon>
        <taxon>Phaseoleae</taxon>
        <taxon>Mucuna</taxon>
    </lineage>
</organism>
<gene>
    <name evidence="1" type="ORF">CR513_14100</name>
</gene>
<dbReference type="GO" id="GO:0003676">
    <property type="term" value="F:nucleic acid binding"/>
    <property type="evidence" value="ECO:0007669"/>
    <property type="project" value="InterPro"/>
</dbReference>
<dbReference type="OrthoDB" id="1723222at2759"/>
<dbReference type="EMBL" id="QJKJ01002536">
    <property type="protein sequence ID" value="RDY02436.1"/>
    <property type="molecule type" value="Genomic_DNA"/>
</dbReference>
<proteinExistence type="predicted"/>
<name>A0A371HI27_MUCPR</name>
<feature type="non-terminal residue" evidence="1">
    <location>
        <position position="217"/>
    </location>
</feature>
<dbReference type="SUPFAM" id="SSF53098">
    <property type="entry name" value="Ribonuclease H-like"/>
    <property type="match status" value="1"/>
</dbReference>
<evidence type="ECO:0008006" key="3">
    <source>
        <dbReference type="Google" id="ProtNLM"/>
    </source>
</evidence>
<accession>A0A371HI27</accession>